<dbReference type="Proteomes" id="UP000051952">
    <property type="component" value="Unassembled WGS sequence"/>
</dbReference>
<evidence type="ECO:0000256" key="4">
    <source>
        <dbReference type="ARBA" id="ARBA00022827"/>
    </source>
</evidence>
<dbReference type="InterPro" id="IPR000172">
    <property type="entry name" value="GMC_OxRdtase_N"/>
</dbReference>
<keyword evidence="9" id="KW-1185">Reference proteome</keyword>
<comment type="cofactor">
    <cofactor evidence="1 5">
        <name>FAD</name>
        <dbReference type="ChEBI" id="CHEBI:57692"/>
    </cofactor>
</comment>
<dbReference type="InterPro" id="IPR012132">
    <property type="entry name" value="GMC_OxRdtase"/>
</dbReference>
<feature type="domain" description="Glucose-methanol-choline oxidoreductase N-terminal" evidence="7">
    <location>
        <begin position="264"/>
        <end position="278"/>
    </location>
</feature>
<dbReference type="GO" id="GO:0016614">
    <property type="term" value="F:oxidoreductase activity, acting on CH-OH group of donors"/>
    <property type="evidence" value="ECO:0007669"/>
    <property type="project" value="InterPro"/>
</dbReference>
<dbReference type="GO" id="GO:0050660">
    <property type="term" value="F:flavin adenine dinucleotide binding"/>
    <property type="evidence" value="ECO:0007669"/>
    <property type="project" value="InterPro"/>
</dbReference>
<dbReference type="PIRSF" id="PIRSF000137">
    <property type="entry name" value="Alcohol_oxidase"/>
    <property type="match status" value="1"/>
</dbReference>
<dbReference type="InterPro" id="IPR036188">
    <property type="entry name" value="FAD/NAD-bd_sf"/>
</dbReference>
<dbReference type="OrthoDB" id="269227at2759"/>
<evidence type="ECO:0000256" key="1">
    <source>
        <dbReference type="ARBA" id="ARBA00001974"/>
    </source>
</evidence>
<evidence type="ECO:0000256" key="2">
    <source>
        <dbReference type="ARBA" id="ARBA00010790"/>
    </source>
</evidence>
<keyword evidence="6" id="KW-1133">Transmembrane helix</keyword>
<dbReference type="AlphaFoldDB" id="A0A0S4JLN1"/>
<proteinExistence type="inferred from homology"/>
<dbReference type="PANTHER" id="PTHR11552:SF147">
    <property type="entry name" value="CHOLINE DEHYDROGENASE, MITOCHONDRIAL"/>
    <property type="match status" value="1"/>
</dbReference>
<protein>
    <submittedName>
        <fullName evidence="8">Glucose-methanol-choline oxidoreductase, putative</fullName>
    </submittedName>
</protein>
<dbReference type="PANTHER" id="PTHR11552">
    <property type="entry name" value="GLUCOSE-METHANOL-CHOLINE GMC OXIDOREDUCTASE"/>
    <property type="match status" value="1"/>
</dbReference>
<dbReference type="Gene3D" id="3.30.410.40">
    <property type="match status" value="1"/>
</dbReference>
<feature type="binding site" evidence="5">
    <location>
        <position position="232"/>
    </location>
    <ligand>
        <name>FAD</name>
        <dbReference type="ChEBI" id="CHEBI:57692"/>
    </ligand>
</feature>
<keyword evidence="6" id="KW-0812">Transmembrane</keyword>
<dbReference type="SUPFAM" id="SSF51905">
    <property type="entry name" value="FAD/NAD(P)-binding domain"/>
    <property type="match status" value="1"/>
</dbReference>
<dbReference type="PROSITE" id="PS00624">
    <property type="entry name" value="GMC_OXRED_2"/>
    <property type="match status" value="1"/>
</dbReference>
<evidence type="ECO:0000256" key="3">
    <source>
        <dbReference type="ARBA" id="ARBA00022630"/>
    </source>
</evidence>
<keyword evidence="6" id="KW-0472">Membrane</keyword>
<reference evidence="9" key="1">
    <citation type="submission" date="2015-09" db="EMBL/GenBank/DDBJ databases">
        <authorList>
            <consortium name="Pathogen Informatics"/>
        </authorList>
    </citation>
    <scope>NUCLEOTIDE SEQUENCE [LARGE SCALE GENOMIC DNA]</scope>
    <source>
        <strain evidence="9">Lake Konstanz</strain>
    </source>
</reference>
<evidence type="ECO:0000313" key="8">
    <source>
        <dbReference type="EMBL" id="CUG90014.1"/>
    </source>
</evidence>
<comment type="similarity">
    <text evidence="2">Belongs to the GMC oxidoreductase family.</text>
</comment>
<sequence length="556" mass="60009">MSRPPVSSSLFDVIVVGAGSAGIGVCYNLAMKYPSIKILLLERGSSAVAPTASRTPLLSLYSSWFSSKLKPFQRQYTTVAEEALNNRTLGITRGMGFGGSSLLDDMQYLRGPQSDVASWNSKTWTWDVLTDTLRRVQRNSRDNKLMHGDHGPLAVTDASCALTNSNLNVRFFQACEAAGMPSSVDFNDGVCDGQGTAQSFINRGARVDVFDAMMMENKHRTKNLDVRSSKNVAKLLMSDSRECLGVVLDDGEEIRSGRVIVCGGAIETPALLMRSGIGNSDALKAAGVPPIVHNEGVGANLIANPSVDFTFRLENEYATELTRPRSFNFLNVPVMYKQWKEYMDEGTGFFSSPHEAMAFVRSENGLLTPNLSIQFICAPLLEQGRKWANFPGYTARVALHRPKSRGSVSLTSNGSVAVATGMYSEMEDIKAMDEGLMWVGLLCSADSSLQSGYYQLPTTELSFDAPFNGLKPILAQPKEVVGTAKAAEALLRSTSFVGQSLFGTCAMGTVVNDTLQVNGVSNGSLLVADSSVVPTTTLGNSRTWNLSIGLRCADLL</sequence>
<evidence type="ECO:0000256" key="6">
    <source>
        <dbReference type="SAM" id="Phobius"/>
    </source>
</evidence>
<dbReference type="Pfam" id="PF00732">
    <property type="entry name" value="GMC_oxred_N"/>
    <property type="match status" value="1"/>
</dbReference>
<name>A0A0S4JLN1_BODSA</name>
<feature type="transmembrane region" description="Helical" evidence="6">
    <location>
        <begin position="6"/>
        <end position="30"/>
    </location>
</feature>
<accession>A0A0S4JLN1</accession>
<dbReference type="VEuPathDB" id="TriTrypDB:BSAL_24570"/>
<dbReference type="Pfam" id="PF05199">
    <property type="entry name" value="GMC_oxred_C"/>
    <property type="match status" value="1"/>
</dbReference>
<dbReference type="OMA" id="EDYPWPM"/>
<evidence type="ECO:0000313" key="9">
    <source>
        <dbReference type="Proteomes" id="UP000051952"/>
    </source>
</evidence>
<evidence type="ECO:0000256" key="5">
    <source>
        <dbReference type="PIRSR" id="PIRSR000137-2"/>
    </source>
</evidence>
<dbReference type="SUPFAM" id="SSF54373">
    <property type="entry name" value="FAD-linked reductases, C-terminal domain"/>
    <property type="match status" value="1"/>
</dbReference>
<organism evidence="8 9">
    <name type="scientific">Bodo saltans</name>
    <name type="common">Flagellated protozoan</name>
    <dbReference type="NCBI Taxonomy" id="75058"/>
    <lineage>
        <taxon>Eukaryota</taxon>
        <taxon>Discoba</taxon>
        <taxon>Euglenozoa</taxon>
        <taxon>Kinetoplastea</taxon>
        <taxon>Metakinetoplastina</taxon>
        <taxon>Eubodonida</taxon>
        <taxon>Bodonidae</taxon>
        <taxon>Bodo</taxon>
    </lineage>
</organism>
<evidence type="ECO:0000259" key="7">
    <source>
        <dbReference type="PROSITE" id="PS00624"/>
    </source>
</evidence>
<keyword evidence="3" id="KW-0285">Flavoprotein</keyword>
<gene>
    <name evidence="8" type="ORF">BSAL_24570</name>
</gene>
<keyword evidence="4 5" id="KW-0274">FAD</keyword>
<dbReference type="Gene3D" id="3.50.50.60">
    <property type="entry name" value="FAD/NAD(P)-binding domain"/>
    <property type="match status" value="1"/>
</dbReference>
<dbReference type="EMBL" id="CYKH01001784">
    <property type="protein sequence ID" value="CUG90014.1"/>
    <property type="molecule type" value="Genomic_DNA"/>
</dbReference>
<dbReference type="InterPro" id="IPR007867">
    <property type="entry name" value="GMC_OxRtase_C"/>
</dbReference>